<evidence type="ECO:0000256" key="1">
    <source>
        <dbReference type="SAM" id="MobiDB-lite"/>
    </source>
</evidence>
<dbReference type="RefSeq" id="WP_108604430.1">
    <property type="nucleotide sequence ID" value="NZ_CP026604.1"/>
</dbReference>
<dbReference type="EMBL" id="CP026604">
    <property type="protein sequence ID" value="AWB68369.1"/>
    <property type="molecule type" value="Genomic_DNA"/>
</dbReference>
<feature type="compositionally biased region" description="Basic and acidic residues" evidence="1">
    <location>
        <begin position="57"/>
        <end position="68"/>
    </location>
</feature>
<dbReference type="KEGG" id="cate:C2869_19035"/>
<sequence>MQVAGLNSNFTTGLAGRTAQREADTGELQLPFKQAESQDKVTLSPQAQVIQKIGQDNQERTEQLKTDESSGSSNNFVKVTSSIGQAASRFGLNEQEAIELYKKIDELV</sequence>
<accession>A0A2S0VVX5</accession>
<name>A0A2S0VVX5_9ALTE</name>
<feature type="region of interest" description="Disordered" evidence="1">
    <location>
        <begin position="1"/>
        <end position="28"/>
    </location>
</feature>
<dbReference type="AlphaFoldDB" id="A0A2S0VVX5"/>
<protein>
    <submittedName>
        <fullName evidence="2">Uncharacterized protein</fullName>
    </submittedName>
</protein>
<evidence type="ECO:0000313" key="3">
    <source>
        <dbReference type="Proteomes" id="UP000244441"/>
    </source>
</evidence>
<gene>
    <name evidence="2" type="ORF">C2869_19035</name>
</gene>
<dbReference type="Proteomes" id="UP000244441">
    <property type="component" value="Chromosome"/>
</dbReference>
<keyword evidence="3" id="KW-1185">Reference proteome</keyword>
<evidence type="ECO:0000313" key="2">
    <source>
        <dbReference type="EMBL" id="AWB68369.1"/>
    </source>
</evidence>
<proteinExistence type="predicted"/>
<organism evidence="2 3">
    <name type="scientific">Saccharobesus litoralis</name>
    <dbReference type="NCBI Taxonomy" id="2172099"/>
    <lineage>
        <taxon>Bacteria</taxon>
        <taxon>Pseudomonadati</taxon>
        <taxon>Pseudomonadota</taxon>
        <taxon>Gammaproteobacteria</taxon>
        <taxon>Alteromonadales</taxon>
        <taxon>Alteromonadaceae</taxon>
        <taxon>Saccharobesus</taxon>
    </lineage>
</organism>
<feature type="region of interest" description="Disordered" evidence="1">
    <location>
        <begin position="53"/>
        <end position="75"/>
    </location>
</feature>
<reference evidence="2 3" key="1">
    <citation type="submission" date="2018-01" db="EMBL/GenBank/DDBJ databases">
        <title>Genome sequence of a Cantenovulum-like bacteria.</title>
        <authorList>
            <person name="Tan W.R."/>
            <person name="Lau N.-S."/>
            <person name="Go F."/>
            <person name="Amirul A.-A.A."/>
        </authorList>
    </citation>
    <scope>NUCLEOTIDE SEQUENCE [LARGE SCALE GENOMIC DNA]</scope>
    <source>
        <strain evidence="2 3">CCB-QB4</strain>
    </source>
</reference>
<dbReference type="OrthoDB" id="6388925at2"/>
<feature type="compositionally biased region" description="Polar residues" evidence="1">
    <location>
        <begin position="1"/>
        <end position="12"/>
    </location>
</feature>